<gene>
    <name evidence="1" type="ORF">RIF29_28954</name>
</gene>
<keyword evidence="2" id="KW-1185">Reference proteome</keyword>
<comment type="caution">
    <text evidence="1">The sequence shown here is derived from an EMBL/GenBank/DDBJ whole genome shotgun (WGS) entry which is preliminary data.</text>
</comment>
<evidence type="ECO:0000313" key="1">
    <source>
        <dbReference type="EMBL" id="KAK7255541.1"/>
    </source>
</evidence>
<reference evidence="1 2" key="1">
    <citation type="submission" date="2024-01" db="EMBL/GenBank/DDBJ databases">
        <title>The genomes of 5 underutilized Papilionoideae crops provide insights into root nodulation and disease resistanc.</title>
        <authorList>
            <person name="Yuan L."/>
        </authorList>
    </citation>
    <scope>NUCLEOTIDE SEQUENCE [LARGE SCALE GENOMIC DNA]</scope>
    <source>
        <strain evidence="1">ZHUSHIDOU_FW_LH</strain>
        <tissue evidence="1">Leaf</tissue>
    </source>
</reference>
<dbReference type="EMBL" id="JAYWIO010000006">
    <property type="protein sequence ID" value="KAK7255541.1"/>
    <property type="molecule type" value="Genomic_DNA"/>
</dbReference>
<evidence type="ECO:0000313" key="2">
    <source>
        <dbReference type="Proteomes" id="UP001372338"/>
    </source>
</evidence>
<organism evidence="1 2">
    <name type="scientific">Crotalaria pallida</name>
    <name type="common">Smooth rattlebox</name>
    <name type="synonym">Crotalaria striata</name>
    <dbReference type="NCBI Taxonomy" id="3830"/>
    <lineage>
        <taxon>Eukaryota</taxon>
        <taxon>Viridiplantae</taxon>
        <taxon>Streptophyta</taxon>
        <taxon>Embryophyta</taxon>
        <taxon>Tracheophyta</taxon>
        <taxon>Spermatophyta</taxon>
        <taxon>Magnoliopsida</taxon>
        <taxon>eudicotyledons</taxon>
        <taxon>Gunneridae</taxon>
        <taxon>Pentapetalae</taxon>
        <taxon>rosids</taxon>
        <taxon>fabids</taxon>
        <taxon>Fabales</taxon>
        <taxon>Fabaceae</taxon>
        <taxon>Papilionoideae</taxon>
        <taxon>50 kb inversion clade</taxon>
        <taxon>genistoids sensu lato</taxon>
        <taxon>core genistoids</taxon>
        <taxon>Crotalarieae</taxon>
        <taxon>Crotalaria</taxon>
    </lineage>
</organism>
<sequence length="97" mass="10946">MARRFVHGASDMPVAVSFIPVTPQSKIRNPLSLSSLSMFITFTCPIQTSSFPKPYPHTHCYFFCHSINTPSLLTILHHYAPSLKPFSLTQKSVFITF</sequence>
<accession>A0AAN9EG01</accession>
<dbReference type="Proteomes" id="UP001372338">
    <property type="component" value="Unassembled WGS sequence"/>
</dbReference>
<dbReference type="AlphaFoldDB" id="A0AAN9EG01"/>
<proteinExistence type="predicted"/>
<protein>
    <submittedName>
        <fullName evidence="1">Uncharacterized protein</fullName>
    </submittedName>
</protein>
<name>A0AAN9EG01_CROPI</name>